<dbReference type="SUPFAM" id="SSF159501">
    <property type="entry name" value="EreA/ChaN-like"/>
    <property type="match status" value="1"/>
</dbReference>
<reference evidence="1 2" key="1">
    <citation type="submission" date="2020-07" db="EMBL/GenBank/DDBJ databases">
        <authorList>
            <person name="Xu S."/>
            <person name="Li A."/>
        </authorList>
    </citation>
    <scope>NUCLEOTIDE SEQUENCE [LARGE SCALE GENOMIC DNA]</scope>
    <source>
        <strain evidence="1 2">SG-8</strain>
    </source>
</reference>
<dbReference type="AlphaFoldDB" id="A0A7W3U222"/>
<dbReference type="Gene3D" id="3.40.50.11550">
    <property type="match status" value="1"/>
</dbReference>
<evidence type="ECO:0000313" key="1">
    <source>
        <dbReference type="EMBL" id="MBB1087200.1"/>
    </source>
</evidence>
<dbReference type="EMBL" id="JACHTE010000001">
    <property type="protein sequence ID" value="MBB1087200.1"/>
    <property type="molecule type" value="Genomic_DNA"/>
</dbReference>
<sequence length="263" mass="29246">MLLLLQLPLALWAFDGAMDRAADELIAAAGNHRLIVIGETHGTRETPAFVGAVARSYADRGPLLLALEVDQDEHAILKRYMSGPGDRLRHEMRQREAWNVPSERNDGRRSEDMLDLIEAMRALRATGHDVAIFPFDTGRWTRGSESRDAAMAMNLRNAYRALPETGRLLVLTGNVHAMAFKPVYCPQCQTPMTSYLSDLAPFTVRIDALEGQYWACRGGHCGPSEVRTGNASIGRNEVTSDTPYHYWLVLPRFSPARLIDPSG</sequence>
<proteinExistence type="predicted"/>
<gene>
    <name evidence="1" type="ORF">H4F99_01720</name>
</gene>
<comment type="caution">
    <text evidence="1">The sequence shown here is derived from an EMBL/GenBank/DDBJ whole genome shotgun (WGS) entry which is preliminary data.</text>
</comment>
<accession>A0A7W3U222</accession>
<protein>
    <submittedName>
        <fullName evidence="1">Calcium-binding protein</fullName>
    </submittedName>
</protein>
<organism evidence="1 2">
    <name type="scientific">Marilutibacter penaei</name>
    <dbReference type="NCBI Taxonomy" id="2759900"/>
    <lineage>
        <taxon>Bacteria</taxon>
        <taxon>Pseudomonadati</taxon>
        <taxon>Pseudomonadota</taxon>
        <taxon>Gammaproteobacteria</taxon>
        <taxon>Lysobacterales</taxon>
        <taxon>Lysobacteraceae</taxon>
        <taxon>Marilutibacter</taxon>
    </lineage>
</organism>
<evidence type="ECO:0000313" key="2">
    <source>
        <dbReference type="Proteomes" id="UP000552587"/>
    </source>
</evidence>
<name>A0A7W3U222_9GAMM</name>
<dbReference type="Proteomes" id="UP000552587">
    <property type="component" value="Unassembled WGS sequence"/>
</dbReference>
<keyword evidence="2" id="KW-1185">Reference proteome</keyword>